<name>A0AAF0YIG4_9STAP</name>
<dbReference type="InterPro" id="IPR023267">
    <property type="entry name" value="RCMT"/>
</dbReference>
<evidence type="ECO:0000313" key="15">
    <source>
        <dbReference type="EMBL" id="WOS96228.1"/>
    </source>
</evidence>
<dbReference type="SUPFAM" id="SSF48013">
    <property type="entry name" value="NusB-like"/>
    <property type="match status" value="1"/>
</dbReference>
<dbReference type="InterPro" id="IPR054728">
    <property type="entry name" value="RsmB-like_ferredoxin"/>
</dbReference>
<dbReference type="GO" id="GO:0005737">
    <property type="term" value="C:cytoplasm"/>
    <property type="evidence" value="ECO:0007669"/>
    <property type="project" value="UniProtKB-SubCell"/>
</dbReference>
<dbReference type="GO" id="GO:0003723">
    <property type="term" value="F:RNA binding"/>
    <property type="evidence" value="ECO:0007669"/>
    <property type="project" value="UniProtKB-UniRule"/>
</dbReference>
<accession>A0AAF0YIG4</accession>
<dbReference type="PANTHER" id="PTHR22807:SF53">
    <property type="entry name" value="RIBOSOMAL RNA SMALL SUBUNIT METHYLTRANSFERASE B-RELATED"/>
    <property type="match status" value="1"/>
</dbReference>
<evidence type="ECO:0000256" key="9">
    <source>
        <dbReference type="ARBA" id="ARBA00022884"/>
    </source>
</evidence>
<dbReference type="GO" id="GO:0006355">
    <property type="term" value="P:regulation of DNA-templated transcription"/>
    <property type="evidence" value="ECO:0007669"/>
    <property type="project" value="InterPro"/>
</dbReference>
<evidence type="ECO:0000256" key="4">
    <source>
        <dbReference type="ARBA" id="ARBA00022490"/>
    </source>
</evidence>
<proteinExistence type="inferred from homology"/>
<evidence type="ECO:0000256" key="13">
    <source>
        <dbReference type="PROSITE-ProRule" id="PRU01023"/>
    </source>
</evidence>
<evidence type="ECO:0000256" key="11">
    <source>
        <dbReference type="ARBA" id="ARBA00031088"/>
    </source>
</evidence>
<evidence type="ECO:0000256" key="2">
    <source>
        <dbReference type="ARBA" id="ARBA00004496"/>
    </source>
</evidence>
<dbReference type="KEGG" id="nmy:CJ229_000360"/>
<dbReference type="Gene3D" id="1.10.940.10">
    <property type="entry name" value="NusB-like"/>
    <property type="match status" value="1"/>
</dbReference>
<dbReference type="GO" id="GO:0008649">
    <property type="term" value="F:rRNA methyltransferase activity"/>
    <property type="evidence" value="ECO:0007669"/>
    <property type="project" value="InterPro"/>
</dbReference>
<dbReference type="EC" id="2.1.1.176" evidence="3"/>
<dbReference type="PRINTS" id="PR02008">
    <property type="entry name" value="RCMTFAMILY"/>
</dbReference>
<keyword evidence="8 13" id="KW-0949">S-adenosyl-L-methionine</keyword>
<dbReference type="RefSeq" id="WP_102167263.1">
    <property type="nucleotide sequence ID" value="NZ_CP136964.1"/>
</dbReference>
<comment type="subcellular location">
    <subcellularLocation>
        <location evidence="2">Cytoplasm</location>
    </subcellularLocation>
</comment>
<dbReference type="InterPro" id="IPR004573">
    <property type="entry name" value="rRNA_ssu_MeTfrase_B"/>
</dbReference>
<keyword evidence="7 13" id="KW-0808">Transferase</keyword>
<dbReference type="SUPFAM" id="SSF53335">
    <property type="entry name" value="S-adenosyl-L-methionine-dependent methyltransferases"/>
    <property type="match status" value="1"/>
</dbReference>
<evidence type="ECO:0000256" key="12">
    <source>
        <dbReference type="ARBA" id="ARBA00047283"/>
    </source>
</evidence>
<dbReference type="InterPro" id="IPR006027">
    <property type="entry name" value="NusB_RsmB_TIM44"/>
</dbReference>
<evidence type="ECO:0000259" key="14">
    <source>
        <dbReference type="PROSITE" id="PS51686"/>
    </source>
</evidence>
<keyword evidence="9 13" id="KW-0694">RNA-binding</keyword>
<keyword evidence="5" id="KW-0698">rRNA processing</keyword>
<dbReference type="CDD" id="cd02440">
    <property type="entry name" value="AdoMet_MTases"/>
    <property type="match status" value="1"/>
</dbReference>
<dbReference type="PANTHER" id="PTHR22807">
    <property type="entry name" value="NOP2 YEAST -RELATED NOL1/NOP2/FMU SUN DOMAIN-CONTAINING"/>
    <property type="match status" value="1"/>
</dbReference>
<gene>
    <name evidence="15" type="primary">rsmB</name>
    <name evidence="15" type="ORF">CJ229_000360</name>
</gene>
<dbReference type="InterPro" id="IPR049560">
    <property type="entry name" value="MeTrfase_RsmB-F_NOP2_cat"/>
</dbReference>
<evidence type="ECO:0000256" key="6">
    <source>
        <dbReference type="ARBA" id="ARBA00022603"/>
    </source>
</evidence>
<evidence type="ECO:0000313" key="16">
    <source>
        <dbReference type="Proteomes" id="UP000243626"/>
    </source>
</evidence>
<dbReference type="FunFam" id="1.10.940.10:FF:000006">
    <property type="entry name" value="16S rRNA (Cytosine(967)-C(5))-methyltransferase RsmB"/>
    <property type="match status" value="1"/>
</dbReference>
<evidence type="ECO:0000256" key="3">
    <source>
        <dbReference type="ARBA" id="ARBA00012140"/>
    </source>
</evidence>
<feature type="binding site" evidence="13">
    <location>
        <position position="319"/>
    </location>
    <ligand>
        <name>S-adenosyl-L-methionine</name>
        <dbReference type="ChEBI" id="CHEBI:59789"/>
    </ligand>
</feature>
<comment type="function">
    <text evidence="1">Specifically methylates the cytosine at position 967 (m5C967) of 16S rRNA.</text>
</comment>
<sequence>MTVRELALDAYSNVIHDGGYSNIVLNRIIEENELSQKDRALLTEILYGSISRKLTLEYYLRPLIQTKLKRWQRDLLVISLYQLEYLDKIPSYAVINEAVEIAKERGGLQSSRQINGILRSFLREEKPKISDIKNDATRLSIEYSLPKWIVKHLLKHHSVENTENIAKSLLERPNMYVRVNKKQTTREALIKQLQDEGVTAKKSSIHENAVIVYGGGLTETKAYKDGLFGIQDASSMCVNYALDPTGKEVILDACSAPGGKGFHALENMNGHVDFSDVFDHKLTLIKNESKRLKHTNLNVMLKDATKDDYDTMYDKIIVDAPCSGLGVLKRKPEIKYNVREEDINTLVDIQLSILNHVKQYLKRGGTLVYSTCTLHQMENENVAYTFKKQSTDIEFDEFEIPPFKFKGNMRQILPHELNTDGFFIAKFKKL</sequence>
<dbReference type="FunFam" id="3.30.70.1170:FF:000003">
    <property type="entry name" value="16S rRNA (Cytosine(967)-C(5))-methyltransferase RsmB"/>
    <property type="match status" value="1"/>
</dbReference>
<dbReference type="InterPro" id="IPR029063">
    <property type="entry name" value="SAM-dependent_MTases_sf"/>
</dbReference>
<dbReference type="Pfam" id="PF01029">
    <property type="entry name" value="NusB"/>
    <property type="match status" value="1"/>
</dbReference>
<evidence type="ECO:0000256" key="7">
    <source>
        <dbReference type="ARBA" id="ARBA00022679"/>
    </source>
</evidence>
<dbReference type="NCBIfam" id="NF011494">
    <property type="entry name" value="PRK14902.1"/>
    <property type="match status" value="1"/>
</dbReference>
<dbReference type="Gene3D" id="3.30.70.1170">
    <property type="entry name" value="Sun protein, domain 3"/>
    <property type="match status" value="1"/>
</dbReference>
<dbReference type="Pfam" id="PF22458">
    <property type="entry name" value="RsmF-B_ferredox"/>
    <property type="match status" value="1"/>
</dbReference>
<dbReference type="PROSITE" id="PS51686">
    <property type="entry name" value="SAM_MT_RSMB_NOP"/>
    <property type="match status" value="1"/>
</dbReference>
<dbReference type="InterPro" id="IPR035926">
    <property type="entry name" value="NusB-like_sf"/>
</dbReference>
<comment type="similarity">
    <text evidence="13">Belongs to the class I-like SAM-binding methyltransferase superfamily. RsmB/NOP family.</text>
</comment>
<keyword evidence="16" id="KW-1185">Reference proteome</keyword>
<dbReference type="EMBL" id="CP136964">
    <property type="protein sequence ID" value="WOS96228.1"/>
    <property type="molecule type" value="Genomic_DNA"/>
</dbReference>
<organism evidence="15 16">
    <name type="scientific">Nosocomiicoccus massiliensis</name>
    <dbReference type="NCBI Taxonomy" id="1232430"/>
    <lineage>
        <taxon>Bacteria</taxon>
        <taxon>Bacillati</taxon>
        <taxon>Bacillota</taxon>
        <taxon>Bacilli</taxon>
        <taxon>Bacillales</taxon>
        <taxon>Staphylococcaceae</taxon>
        <taxon>Nosocomiicoccus</taxon>
    </lineage>
</organism>
<feature type="binding site" evidence="13">
    <location>
        <position position="303"/>
    </location>
    <ligand>
        <name>S-adenosyl-L-methionine</name>
        <dbReference type="ChEBI" id="CHEBI:59789"/>
    </ligand>
</feature>
<evidence type="ECO:0000256" key="10">
    <source>
        <dbReference type="ARBA" id="ARBA00030399"/>
    </source>
</evidence>
<feature type="binding site" evidence="13">
    <location>
        <begin position="254"/>
        <end position="260"/>
    </location>
    <ligand>
        <name>S-adenosyl-L-methionine</name>
        <dbReference type="ChEBI" id="CHEBI:59789"/>
    </ligand>
</feature>
<protein>
    <recommendedName>
        <fullName evidence="3">16S rRNA (cytosine(967)-C(5))-methyltransferase</fullName>
        <ecNumber evidence="3">2.1.1.176</ecNumber>
    </recommendedName>
    <alternativeName>
        <fullName evidence="10">16S rRNA m5C967 methyltransferase</fullName>
    </alternativeName>
    <alternativeName>
        <fullName evidence="11">rRNA (cytosine-C(5)-)-methyltransferase RsmB</fullName>
    </alternativeName>
</protein>
<dbReference type="Gene3D" id="3.40.50.150">
    <property type="entry name" value="Vaccinia Virus protein VP39"/>
    <property type="match status" value="1"/>
</dbReference>
<feature type="domain" description="SAM-dependent MTase RsmB/NOP-type" evidence="14">
    <location>
        <begin position="165"/>
        <end position="430"/>
    </location>
</feature>
<comment type="catalytic activity">
    <reaction evidence="12">
        <text>cytidine(967) in 16S rRNA + S-adenosyl-L-methionine = 5-methylcytidine(967) in 16S rRNA + S-adenosyl-L-homocysteine + H(+)</text>
        <dbReference type="Rhea" id="RHEA:42748"/>
        <dbReference type="Rhea" id="RHEA-COMP:10219"/>
        <dbReference type="Rhea" id="RHEA-COMP:10220"/>
        <dbReference type="ChEBI" id="CHEBI:15378"/>
        <dbReference type="ChEBI" id="CHEBI:57856"/>
        <dbReference type="ChEBI" id="CHEBI:59789"/>
        <dbReference type="ChEBI" id="CHEBI:74483"/>
        <dbReference type="ChEBI" id="CHEBI:82748"/>
        <dbReference type="EC" id="2.1.1.176"/>
    </reaction>
</comment>
<dbReference type="InterPro" id="IPR001678">
    <property type="entry name" value="MeTrfase_RsmB-F_NOP2_dom"/>
</dbReference>
<evidence type="ECO:0000256" key="8">
    <source>
        <dbReference type="ARBA" id="ARBA00022691"/>
    </source>
</evidence>
<keyword evidence="6 13" id="KW-0489">Methyltransferase</keyword>
<keyword evidence="4" id="KW-0963">Cytoplasm</keyword>
<reference evidence="16" key="1">
    <citation type="submission" date="2017-09" db="EMBL/GenBank/DDBJ databases">
        <title>Bacterial strain isolated from the female urinary microbiota.</title>
        <authorList>
            <person name="Thomas-White K."/>
            <person name="Kumar N."/>
            <person name="Forster S."/>
            <person name="Putonti C."/>
            <person name="Lawley T."/>
            <person name="Wolfe A.J."/>
        </authorList>
    </citation>
    <scope>NUCLEOTIDE SEQUENCE [LARGE SCALE GENOMIC DNA]</scope>
    <source>
        <strain evidence="16">UMB0959</strain>
    </source>
</reference>
<evidence type="ECO:0000256" key="5">
    <source>
        <dbReference type="ARBA" id="ARBA00022552"/>
    </source>
</evidence>
<feature type="binding site" evidence="13">
    <location>
        <position position="276"/>
    </location>
    <ligand>
        <name>S-adenosyl-L-methionine</name>
        <dbReference type="ChEBI" id="CHEBI:59789"/>
    </ligand>
</feature>
<dbReference type="Proteomes" id="UP000243626">
    <property type="component" value="Chromosome"/>
</dbReference>
<feature type="active site" description="Nucleophile" evidence="13">
    <location>
        <position position="372"/>
    </location>
</feature>
<dbReference type="AlphaFoldDB" id="A0AAF0YIG4"/>
<dbReference type="NCBIfam" id="TIGR00563">
    <property type="entry name" value="rsmB"/>
    <property type="match status" value="1"/>
</dbReference>
<dbReference type="Pfam" id="PF01189">
    <property type="entry name" value="Methyltr_RsmB-F"/>
    <property type="match status" value="1"/>
</dbReference>
<evidence type="ECO:0000256" key="1">
    <source>
        <dbReference type="ARBA" id="ARBA00002724"/>
    </source>
</evidence>